<reference evidence="1 2" key="1">
    <citation type="journal article" date="2000" name="Arch. Microbiol.">
        <title>Rhodobaca bogoriensis gen. nov. and sp. nov., an alkaliphilic purple nonsulfur bacterium from African Rift Valley soda lakes.</title>
        <authorList>
            <person name="Milford A.D."/>
            <person name="Achenbach L.A."/>
            <person name="Jung D.O."/>
            <person name="Madigan M.T."/>
        </authorList>
    </citation>
    <scope>NUCLEOTIDE SEQUENCE [LARGE SCALE GENOMIC DNA]</scope>
    <source>
        <strain evidence="1 2">2376</strain>
    </source>
</reference>
<protein>
    <recommendedName>
        <fullName evidence="3">Peptidase M41 domain-containing protein</fullName>
    </recommendedName>
</protein>
<evidence type="ECO:0000313" key="1">
    <source>
        <dbReference type="EMBL" id="NYS26928.1"/>
    </source>
</evidence>
<dbReference type="Proteomes" id="UP000529417">
    <property type="component" value="Unassembled WGS sequence"/>
</dbReference>
<dbReference type="EMBL" id="JACBXS010000123">
    <property type="protein sequence ID" value="NYS26928.1"/>
    <property type="molecule type" value="Genomic_DNA"/>
</dbReference>
<keyword evidence="2" id="KW-1185">Reference proteome</keyword>
<accession>A0A7Z0I2X4</accession>
<dbReference type="RefSeq" id="WP_179907750.1">
    <property type="nucleotide sequence ID" value="NZ_JACBXS010000123.1"/>
</dbReference>
<dbReference type="AlphaFoldDB" id="A0A7Z0I2X4"/>
<evidence type="ECO:0008006" key="3">
    <source>
        <dbReference type="Google" id="ProtNLM"/>
    </source>
</evidence>
<evidence type="ECO:0000313" key="2">
    <source>
        <dbReference type="Proteomes" id="UP000529417"/>
    </source>
</evidence>
<proteinExistence type="predicted"/>
<name>A0A7Z0I2X4_9RHOB</name>
<gene>
    <name evidence="1" type="ORF">HUK65_18415</name>
</gene>
<sequence>MKSETVCELKTAEDLLKLNWFELEIFKSAFHEAAHAVIARLTGFEVAWVSLDADFIGNDPLAIQNRSAHGRLDCWRISGSQSPPRKMAEIRAGACDRIQQFDTLFERLRGARLSFPSQRINQRARRKDPR</sequence>
<comment type="caution">
    <text evidence="1">The sequence shown here is derived from an EMBL/GenBank/DDBJ whole genome shotgun (WGS) entry which is preliminary data.</text>
</comment>
<organism evidence="1 2">
    <name type="scientific">Rhabdonatronobacter sediminivivens</name>
    <dbReference type="NCBI Taxonomy" id="2743469"/>
    <lineage>
        <taxon>Bacteria</taxon>
        <taxon>Pseudomonadati</taxon>
        <taxon>Pseudomonadota</taxon>
        <taxon>Alphaproteobacteria</taxon>
        <taxon>Rhodobacterales</taxon>
        <taxon>Paracoccaceae</taxon>
        <taxon>Rhabdonatronobacter</taxon>
    </lineage>
</organism>